<gene>
    <name evidence="2" type="ORF">E3J62_10380</name>
</gene>
<evidence type="ECO:0000313" key="2">
    <source>
        <dbReference type="EMBL" id="TET44419.1"/>
    </source>
</evidence>
<dbReference type="PANTHER" id="PTHR42731">
    <property type="entry name" value="SLL1084 PROTEIN"/>
    <property type="match status" value="1"/>
</dbReference>
<name>A0A523UPT0_UNCT6</name>
<dbReference type="Gene3D" id="3.40.50.280">
    <property type="entry name" value="Cobalamin-binding domain"/>
    <property type="match status" value="1"/>
</dbReference>
<proteinExistence type="predicted"/>
<protein>
    <submittedName>
        <fullName evidence="2">Radical SAM protein</fullName>
    </submittedName>
</protein>
<dbReference type="SMART" id="SM00729">
    <property type="entry name" value="Elp3"/>
    <property type="match status" value="1"/>
</dbReference>
<reference evidence="2 3" key="1">
    <citation type="submission" date="2019-03" db="EMBL/GenBank/DDBJ databases">
        <title>Metabolic potential of uncultured bacteria and archaea associated with petroleum seepage in deep-sea sediments.</title>
        <authorList>
            <person name="Dong X."/>
            <person name="Hubert C."/>
        </authorList>
    </citation>
    <scope>NUCLEOTIDE SEQUENCE [LARGE SCALE GENOMIC DNA]</scope>
    <source>
        <strain evidence="2">E44_bin18</strain>
    </source>
</reference>
<comment type="caution">
    <text evidence="2">The sequence shown here is derived from an EMBL/GenBank/DDBJ whole genome shotgun (WGS) entry which is preliminary data.</text>
</comment>
<dbReference type="EMBL" id="SOJN01000125">
    <property type="protein sequence ID" value="TET44419.1"/>
    <property type="molecule type" value="Genomic_DNA"/>
</dbReference>
<dbReference type="InterPro" id="IPR006638">
    <property type="entry name" value="Elp3/MiaA/NifB-like_rSAM"/>
</dbReference>
<dbReference type="GO" id="GO:0003824">
    <property type="term" value="F:catalytic activity"/>
    <property type="evidence" value="ECO:0007669"/>
    <property type="project" value="InterPro"/>
</dbReference>
<dbReference type="Proteomes" id="UP000315525">
    <property type="component" value="Unassembled WGS sequence"/>
</dbReference>
<dbReference type="CDD" id="cd01335">
    <property type="entry name" value="Radical_SAM"/>
    <property type="match status" value="1"/>
</dbReference>
<feature type="domain" description="Radical SAM core" evidence="1">
    <location>
        <begin position="210"/>
        <end position="435"/>
    </location>
</feature>
<dbReference type="Gene3D" id="3.80.30.20">
    <property type="entry name" value="tm_1862 like domain"/>
    <property type="match status" value="1"/>
</dbReference>
<dbReference type="PANTHER" id="PTHR42731:SF5">
    <property type="entry name" value="RADICAL SAM DOMAIN PROTEIN"/>
    <property type="match status" value="1"/>
</dbReference>
<dbReference type="InterPro" id="IPR058240">
    <property type="entry name" value="rSAM_sf"/>
</dbReference>
<evidence type="ECO:0000259" key="1">
    <source>
        <dbReference type="PROSITE" id="PS51918"/>
    </source>
</evidence>
<dbReference type="AlphaFoldDB" id="A0A523UPT0"/>
<dbReference type="Pfam" id="PF04055">
    <property type="entry name" value="Radical_SAM"/>
    <property type="match status" value="1"/>
</dbReference>
<evidence type="ECO:0000313" key="3">
    <source>
        <dbReference type="Proteomes" id="UP000315525"/>
    </source>
</evidence>
<dbReference type="Pfam" id="PF19864">
    <property type="entry name" value="Radical_SAM_N2"/>
    <property type="match status" value="1"/>
</dbReference>
<sequence length="521" mass="58440">MPKEISRKRLLSSERGLKAKKKGRFAMALCYPNTYEIAMSNLGFLTIYRMANELAHLRCERAFYWPQSGKTIESGREIGKFDVVGISLSYELDYPRAVTMIGDSGIPLLREERGESDPLVIAGGCAITLNPQPLTAFVDIFFIGEAEESFREFANLLAGVGRVRKAGWRKEMLRRASRIEGVHVPGVKDSAKRRWVSRLDALNTSSPLLTPNSHFSDMYLTEVGRGCPRGCRFCAASYVYRPFRIRSAASIIEHARSDDLEFPRIGFVGAAVSDHPGIERLCMEFAKRGKEVGISSLRPDNLTPRLLSTLVETGMRTVTLAPEAGSEKMRGMIGKAMTQDRILQSAQMCQEVGVRNLRLYFMIGLPFETDSDADAIVELATGISKTFRRRISVRLGAFVPKANTPFQWQPIASSEVVERRVGVIKKGLSSGKNIRVFARSVREVEVQAIFSRGGVDVGTALYNWYSGRNWKRAFRNAGVNRQRLLYDRLSTEAHLPWDFIDMSFPKSLLKRELMKAERAAS</sequence>
<accession>A0A523UPT0</accession>
<dbReference type="GO" id="GO:0051536">
    <property type="term" value="F:iron-sulfur cluster binding"/>
    <property type="evidence" value="ECO:0007669"/>
    <property type="project" value="InterPro"/>
</dbReference>
<dbReference type="SFLD" id="SFLDG01082">
    <property type="entry name" value="B12-binding_domain_containing"/>
    <property type="match status" value="1"/>
</dbReference>
<dbReference type="PROSITE" id="PS51918">
    <property type="entry name" value="RADICAL_SAM"/>
    <property type="match status" value="1"/>
</dbReference>
<dbReference type="InterPro" id="IPR023404">
    <property type="entry name" value="rSAM_horseshoe"/>
</dbReference>
<dbReference type="InterPro" id="IPR045784">
    <property type="entry name" value="Radical_SAM_N2"/>
</dbReference>
<dbReference type="SUPFAM" id="SSF102114">
    <property type="entry name" value="Radical SAM enzymes"/>
    <property type="match status" value="1"/>
</dbReference>
<dbReference type="SFLD" id="SFLDS00029">
    <property type="entry name" value="Radical_SAM"/>
    <property type="match status" value="1"/>
</dbReference>
<organism evidence="2 3">
    <name type="scientific">candidate division TA06 bacterium</name>
    <dbReference type="NCBI Taxonomy" id="2250710"/>
    <lineage>
        <taxon>Bacteria</taxon>
        <taxon>Bacteria division TA06</taxon>
    </lineage>
</organism>
<dbReference type="InterPro" id="IPR007197">
    <property type="entry name" value="rSAM"/>
</dbReference>